<keyword evidence="1" id="KW-0378">Hydrolase</keyword>
<accession>A0ABR0JE15</accession>
<dbReference type="InterPro" id="IPR050300">
    <property type="entry name" value="GDXG_lipolytic_enzyme"/>
</dbReference>
<dbReference type="Pfam" id="PF07859">
    <property type="entry name" value="Abhydrolase_3"/>
    <property type="match status" value="1"/>
</dbReference>
<reference evidence="3 4" key="1">
    <citation type="submission" date="2023-08" db="EMBL/GenBank/DDBJ databases">
        <title>Black Yeasts Isolated from many extreme environments.</title>
        <authorList>
            <person name="Coleine C."/>
            <person name="Stajich J.E."/>
            <person name="Selbmann L."/>
        </authorList>
    </citation>
    <scope>NUCLEOTIDE SEQUENCE [LARGE SCALE GENOMIC DNA]</scope>
    <source>
        <strain evidence="3 4">CCFEE 6328</strain>
    </source>
</reference>
<name>A0ABR0JE15_9EURO</name>
<dbReference type="EMBL" id="JAVRRF010000008">
    <property type="protein sequence ID" value="KAK5062188.1"/>
    <property type="molecule type" value="Genomic_DNA"/>
</dbReference>
<dbReference type="PANTHER" id="PTHR48081">
    <property type="entry name" value="AB HYDROLASE SUPERFAMILY PROTEIN C4A8.06C"/>
    <property type="match status" value="1"/>
</dbReference>
<evidence type="ECO:0000259" key="2">
    <source>
        <dbReference type="Pfam" id="PF07859"/>
    </source>
</evidence>
<sequence>MPLQYSAEFFKVFEPLIPTLKARPKPPPHDIVTRRNNHGLIVQMLSHLPDTPNVEETVHHVESDDGYQIAVHTFAVKSQSQLEKPTAGVLHCHGGGMIMGSVGGFSKGIANTVARTGIPFFSVDYRVAPEHTGTGGTGLVDDCYAGLVWLSKHASEFNVDPSRIVVMGESAGGGIAAGVVLKARDKGLQPPVAKQLLVYPMLDDRNNKPIEALEPLAFWRVSDNITGWTALLGDKAGNPDADVSEYAAPARAKDVSGLPPTYIDCGGLDIFRDECIEYARRLAVEDIEVEFHLYPGVPHGFDILAFDAPTSKRAFENRHAALATI</sequence>
<evidence type="ECO:0000313" key="4">
    <source>
        <dbReference type="Proteomes" id="UP001345691"/>
    </source>
</evidence>
<proteinExistence type="predicted"/>
<dbReference type="SUPFAM" id="SSF53474">
    <property type="entry name" value="alpha/beta-Hydrolases"/>
    <property type="match status" value="1"/>
</dbReference>
<keyword evidence="4" id="KW-1185">Reference proteome</keyword>
<gene>
    <name evidence="3" type="ORF">LTR69_004546</name>
</gene>
<evidence type="ECO:0000256" key="1">
    <source>
        <dbReference type="ARBA" id="ARBA00022801"/>
    </source>
</evidence>
<feature type="domain" description="Alpha/beta hydrolase fold-3" evidence="2">
    <location>
        <begin position="89"/>
        <end position="301"/>
    </location>
</feature>
<comment type="caution">
    <text evidence="3">The sequence shown here is derived from an EMBL/GenBank/DDBJ whole genome shotgun (WGS) entry which is preliminary data.</text>
</comment>
<dbReference type="InterPro" id="IPR013094">
    <property type="entry name" value="AB_hydrolase_3"/>
</dbReference>
<evidence type="ECO:0000313" key="3">
    <source>
        <dbReference type="EMBL" id="KAK5062188.1"/>
    </source>
</evidence>
<dbReference type="InterPro" id="IPR029058">
    <property type="entry name" value="AB_hydrolase_fold"/>
</dbReference>
<organism evidence="3 4">
    <name type="scientific">Exophiala sideris</name>
    <dbReference type="NCBI Taxonomy" id="1016849"/>
    <lineage>
        <taxon>Eukaryota</taxon>
        <taxon>Fungi</taxon>
        <taxon>Dikarya</taxon>
        <taxon>Ascomycota</taxon>
        <taxon>Pezizomycotina</taxon>
        <taxon>Eurotiomycetes</taxon>
        <taxon>Chaetothyriomycetidae</taxon>
        <taxon>Chaetothyriales</taxon>
        <taxon>Herpotrichiellaceae</taxon>
        <taxon>Exophiala</taxon>
    </lineage>
</organism>
<dbReference type="Proteomes" id="UP001345691">
    <property type="component" value="Unassembled WGS sequence"/>
</dbReference>
<dbReference type="PANTHER" id="PTHR48081:SF8">
    <property type="entry name" value="ALPHA_BETA HYDROLASE FOLD-3 DOMAIN-CONTAINING PROTEIN-RELATED"/>
    <property type="match status" value="1"/>
</dbReference>
<protein>
    <recommendedName>
        <fullName evidence="2">Alpha/beta hydrolase fold-3 domain-containing protein</fullName>
    </recommendedName>
</protein>
<dbReference type="Gene3D" id="3.40.50.1820">
    <property type="entry name" value="alpha/beta hydrolase"/>
    <property type="match status" value="1"/>
</dbReference>